<dbReference type="Proteomes" id="UP000578112">
    <property type="component" value="Unassembled WGS sequence"/>
</dbReference>
<dbReference type="RefSeq" id="WP_184991823.1">
    <property type="nucleotide sequence ID" value="NZ_BOMK01000030.1"/>
</dbReference>
<organism evidence="2 3">
    <name type="scientific">Actinoplanes digitatis</name>
    <dbReference type="NCBI Taxonomy" id="1868"/>
    <lineage>
        <taxon>Bacteria</taxon>
        <taxon>Bacillati</taxon>
        <taxon>Actinomycetota</taxon>
        <taxon>Actinomycetes</taxon>
        <taxon>Micromonosporales</taxon>
        <taxon>Micromonosporaceae</taxon>
        <taxon>Actinoplanes</taxon>
    </lineage>
</organism>
<gene>
    <name evidence="2" type="ORF">BJ971_001979</name>
</gene>
<evidence type="ECO:0000259" key="1">
    <source>
        <dbReference type="Pfam" id="PF01909"/>
    </source>
</evidence>
<dbReference type="AlphaFoldDB" id="A0A7W7MNU5"/>
<protein>
    <recommendedName>
        <fullName evidence="1">Polymerase nucleotidyl transferase domain-containing protein</fullName>
    </recommendedName>
</protein>
<reference evidence="2 3" key="1">
    <citation type="submission" date="2020-08" db="EMBL/GenBank/DDBJ databases">
        <title>Sequencing the genomes of 1000 actinobacteria strains.</title>
        <authorList>
            <person name="Klenk H.-P."/>
        </authorList>
    </citation>
    <scope>NUCLEOTIDE SEQUENCE [LARGE SCALE GENOMIC DNA]</scope>
    <source>
        <strain evidence="2 3">DSM 43149</strain>
    </source>
</reference>
<comment type="caution">
    <text evidence="2">The sequence shown here is derived from an EMBL/GenBank/DDBJ whole genome shotgun (WGS) entry which is preliminary data.</text>
</comment>
<evidence type="ECO:0000313" key="3">
    <source>
        <dbReference type="Proteomes" id="UP000578112"/>
    </source>
</evidence>
<dbReference type="GO" id="GO:0016779">
    <property type="term" value="F:nucleotidyltransferase activity"/>
    <property type="evidence" value="ECO:0007669"/>
    <property type="project" value="InterPro"/>
</dbReference>
<dbReference type="Pfam" id="PF01909">
    <property type="entry name" value="NTP_transf_2"/>
    <property type="match status" value="1"/>
</dbReference>
<proteinExistence type="predicted"/>
<name>A0A7W7MNU5_9ACTN</name>
<keyword evidence="3" id="KW-1185">Reference proteome</keyword>
<dbReference type="InterPro" id="IPR002934">
    <property type="entry name" value="Polymerase_NTP_transf_dom"/>
</dbReference>
<dbReference type="InterPro" id="IPR043519">
    <property type="entry name" value="NT_sf"/>
</dbReference>
<feature type="domain" description="Polymerase nucleotidyl transferase" evidence="1">
    <location>
        <begin position="25"/>
        <end position="59"/>
    </location>
</feature>
<dbReference type="SUPFAM" id="SSF81301">
    <property type="entry name" value="Nucleotidyltransferase"/>
    <property type="match status" value="1"/>
</dbReference>
<accession>A0A7W7MNU5</accession>
<dbReference type="EMBL" id="JACHNH010000001">
    <property type="protein sequence ID" value="MBB4761423.1"/>
    <property type="molecule type" value="Genomic_DNA"/>
</dbReference>
<evidence type="ECO:0000313" key="2">
    <source>
        <dbReference type="EMBL" id="MBB4761423.1"/>
    </source>
</evidence>
<sequence>MERQRALALTEDVLERLVEGQGEWPLRLVREVYVFGSFARGALQPGDVDLNVEFDRDERWSAEFIEGLSNGYDPRRVFRQALVGRKRGVSFMFEGRDQSHLDLTLLWRRGDSLETALTRLHAIKEDPEAGRAERHAMLPQFEGMERWLRLSDREYFVEAIDKGALTVERLCLEVVDDVDHPLARQHLERRWSPNSPLHRAGRAVFAHLIGRGIDPAQVHPHGRDVRDRETPYFAGFERRYLRALPRCMTEFGGREWIEVVHPTRRGDLLALRVVPVSLASLKEIIRP</sequence>